<protein>
    <submittedName>
        <fullName evidence="1">Uncharacterized protein</fullName>
    </submittedName>
</protein>
<reference evidence="1" key="2">
    <citation type="journal article" date="2015" name="Data Brief">
        <title>Shoot transcriptome of the giant reed, Arundo donax.</title>
        <authorList>
            <person name="Barrero R.A."/>
            <person name="Guerrero F.D."/>
            <person name="Moolhuijzen P."/>
            <person name="Goolsby J.A."/>
            <person name="Tidwell J."/>
            <person name="Bellgard S.E."/>
            <person name="Bellgard M.I."/>
        </authorList>
    </citation>
    <scope>NUCLEOTIDE SEQUENCE</scope>
    <source>
        <tissue evidence="1">Shoot tissue taken approximately 20 cm above the soil surface</tissue>
    </source>
</reference>
<organism evidence="1">
    <name type="scientific">Arundo donax</name>
    <name type="common">Giant reed</name>
    <name type="synonym">Donax arundinaceus</name>
    <dbReference type="NCBI Taxonomy" id="35708"/>
    <lineage>
        <taxon>Eukaryota</taxon>
        <taxon>Viridiplantae</taxon>
        <taxon>Streptophyta</taxon>
        <taxon>Embryophyta</taxon>
        <taxon>Tracheophyta</taxon>
        <taxon>Spermatophyta</taxon>
        <taxon>Magnoliopsida</taxon>
        <taxon>Liliopsida</taxon>
        <taxon>Poales</taxon>
        <taxon>Poaceae</taxon>
        <taxon>PACMAD clade</taxon>
        <taxon>Arundinoideae</taxon>
        <taxon>Arundineae</taxon>
        <taxon>Arundo</taxon>
    </lineage>
</organism>
<dbReference type="AlphaFoldDB" id="A0A0A9SIM6"/>
<proteinExistence type="predicted"/>
<sequence length="36" mass="3691">MVEPPGRPRAGEAGGGGSPRRTRGARVSARGWSAGW</sequence>
<dbReference type="EMBL" id="GBRH01167017">
    <property type="protein sequence ID" value="JAE30879.1"/>
    <property type="molecule type" value="Transcribed_RNA"/>
</dbReference>
<accession>A0A0A9SIM6</accession>
<evidence type="ECO:0000313" key="1">
    <source>
        <dbReference type="EMBL" id="JAE30879.1"/>
    </source>
</evidence>
<reference evidence="1" key="1">
    <citation type="submission" date="2014-09" db="EMBL/GenBank/DDBJ databases">
        <authorList>
            <person name="Magalhaes I.L.F."/>
            <person name="Oliveira U."/>
            <person name="Santos F.R."/>
            <person name="Vidigal T.H.D.A."/>
            <person name="Brescovit A.D."/>
            <person name="Santos A.J."/>
        </authorList>
    </citation>
    <scope>NUCLEOTIDE SEQUENCE</scope>
    <source>
        <tissue evidence="1">Shoot tissue taken approximately 20 cm above the soil surface</tissue>
    </source>
</reference>
<name>A0A0A9SIM6_ARUDO</name>